<keyword evidence="1" id="KW-1133">Transmembrane helix</keyword>
<dbReference type="RefSeq" id="WP_387971326.1">
    <property type="nucleotide sequence ID" value="NZ_JBHRWO010000005.1"/>
</dbReference>
<evidence type="ECO:0008006" key="4">
    <source>
        <dbReference type="Google" id="ProtNLM"/>
    </source>
</evidence>
<dbReference type="Proteomes" id="UP001595712">
    <property type="component" value="Unassembled WGS sequence"/>
</dbReference>
<protein>
    <recommendedName>
        <fullName evidence="4">DUF11 domain-containing protein</fullName>
    </recommendedName>
</protein>
<keyword evidence="3" id="KW-1185">Reference proteome</keyword>
<reference evidence="3" key="1">
    <citation type="journal article" date="2019" name="Int. J. Syst. Evol. Microbiol.">
        <title>The Global Catalogue of Microorganisms (GCM) 10K type strain sequencing project: providing services to taxonomists for standard genome sequencing and annotation.</title>
        <authorList>
            <consortium name="The Broad Institute Genomics Platform"/>
            <consortium name="The Broad Institute Genome Sequencing Center for Infectious Disease"/>
            <person name="Wu L."/>
            <person name="Ma J."/>
        </authorList>
    </citation>
    <scope>NUCLEOTIDE SEQUENCE [LARGE SCALE GENOMIC DNA]</scope>
    <source>
        <strain evidence="3">CGMCC 4.7396</strain>
    </source>
</reference>
<comment type="caution">
    <text evidence="2">The sequence shown here is derived from an EMBL/GenBank/DDBJ whole genome shotgun (WGS) entry which is preliminary data.</text>
</comment>
<accession>A0ABV7PWY6</accession>
<keyword evidence="1" id="KW-0472">Membrane</keyword>
<keyword evidence="1" id="KW-0812">Transmembrane</keyword>
<evidence type="ECO:0000313" key="2">
    <source>
        <dbReference type="EMBL" id="MFC3491813.1"/>
    </source>
</evidence>
<evidence type="ECO:0000313" key="3">
    <source>
        <dbReference type="Proteomes" id="UP001595712"/>
    </source>
</evidence>
<name>A0ABV7PWY6_9ACTN</name>
<feature type="transmembrane region" description="Helical" evidence="1">
    <location>
        <begin position="42"/>
        <end position="61"/>
    </location>
</feature>
<evidence type="ECO:0000256" key="1">
    <source>
        <dbReference type="SAM" id="Phobius"/>
    </source>
</evidence>
<proteinExistence type="predicted"/>
<gene>
    <name evidence="2" type="ORF">ACFO8M_04835</name>
</gene>
<sequence length="394" mass="41903">MNTPDPMASIFAGYTDDTAAEVKGSSTGPLWRRARRRRIGRTAAAGVAALALIAPATWLLANAAGADEHEGPQAGQESATDEEGVLSELKENYLDELGPKADLVGTTLDLPSFVPGNADVDAVCGVDDAELGDGRYEEPVEDGAVFFVQSSIVLTEGGYDFYYAGLFGCRYGEETLYQAVVLDEVEDDTWAAGTQLVHSVPGGESPQHLPNRSEDGLVVGFAERYDPAADDLRYWAERITLDADGEPVREVLGELGPESYSAVSVEVAATETEEDGVWAVTVEAHNTGPRTLTDYVLTAATDPEVEILSGGPVNLRTDPLGTWSPVAEVDEIPVGGVFSYEWTVAVGEYAEPEYAADLPQIMVEFISAAPYDDLPLTAQTLGFYGTGGGCVFVE</sequence>
<dbReference type="EMBL" id="JBHRWO010000005">
    <property type="protein sequence ID" value="MFC3491813.1"/>
    <property type="molecule type" value="Genomic_DNA"/>
</dbReference>
<organism evidence="2 3">
    <name type="scientific">Glycomyces rhizosphaerae</name>
    <dbReference type="NCBI Taxonomy" id="2054422"/>
    <lineage>
        <taxon>Bacteria</taxon>
        <taxon>Bacillati</taxon>
        <taxon>Actinomycetota</taxon>
        <taxon>Actinomycetes</taxon>
        <taxon>Glycomycetales</taxon>
        <taxon>Glycomycetaceae</taxon>
        <taxon>Glycomyces</taxon>
    </lineage>
</organism>